<gene>
    <name evidence="2" type="ORF">FXF69_15980</name>
</gene>
<comment type="caution">
    <text evidence="2">The sequence shown here is derived from an EMBL/GenBank/DDBJ whole genome shotgun (WGS) entry which is preliminary data.</text>
</comment>
<dbReference type="GO" id="GO:0016020">
    <property type="term" value="C:membrane"/>
    <property type="evidence" value="ECO:0007669"/>
    <property type="project" value="TreeGrafter"/>
</dbReference>
<dbReference type="Proteomes" id="UP000323380">
    <property type="component" value="Unassembled WGS sequence"/>
</dbReference>
<evidence type="ECO:0000313" key="2">
    <source>
        <dbReference type="EMBL" id="TYB46702.1"/>
    </source>
</evidence>
<dbReference type="EMBL" id="VSFG01000002">
    <property type="protein sequence ID" value="TYB46702.1"/>
    <property type="molecule type" value="Genomic_DNA"/>
</dbReference>
<dbReference type="AlphaFoldDB" id="A0A5D0NQY8"/>
<dbReference type="SUPFAM" id="SSF53474">
    <property type="entry name" value="alpha/beta-Hydrolases"/>
    <property type="match status" value="1"/>
</dbReference>
<dbReference type="RefSeq" id="WP_067891238.1">
    <property type="nucleotide sequence ID" value="NZ_VSFG01000002.1"/>
</dbReference>
<dbReference type="PANTHER" id="PTHR43798:SF33">
    <property type="entry name" value="HYDROLASE, PUTATIVE (AFU_ORTHOLOGUE AFUA_2G14860)-RELATED"/>
    <property type="match status" value="1"/>
</dbReference>
<dbReference type="Pfam" id="PF12697">
    <property type="entry name" value="Abhydrolase_6"/>
    <property type="match status" value="1"/>
</dbReference>
<dbReference type="InterPro" id="IPR050266">
    <property type="entry name" value="AB_hydrolase_sf"/>
</dbReference>
<keyword evidence="3" id="KW-1185">Reference proteome</keyword>
<dbReference type="STRING" id="1220554.GCA_001552135_03064"/>
<proteinExistence type="predicted"/>
<accession>A0A5D0NQY8</accession>
<evidence type="ECO:0000259" key="1">
    <source>
        <dbReference type="Pfam" id="PF12697"/>
    </source>
</evidence>
<dbReference type="GO" id="GO:0016787">
    <property type="term" value="F:hydrolase activity"/>
    <property type="evidence" value="ECO:0007669"/>
    <property type="project" value="UniProtKB-KW"/>
</dbReference>
<dbReference type="Gene3D" id="3.40.50.1820">
    <property type="entry name" value="alpha/beta hydrolase"/>
    <property type="match status" value="1"/>
</dbReference>
<dbReference type="PANTHER" id="PTHR43798">
    <property type="entry name" value="MONOACYLGLYCEROL LIPASE"/>
    <property type="match status" value="1"/>
</dbReference>
<evidence type="ECO:0000313" key="3">
    <source>
        <dbReference type="Proteomes" id="UP000323380"/>
    </source>
</evidence>
<feature type="domain" description="AB hydrolase-1" evidence="1">
    <location>
        <begin position="43"/>
        <end position="279"/>
    </location>
</feature>
<dbReference type="InterPro" id="IPR000073">
    <property type="entry name" value="AB_hydrolase_1"/>
</dbReference>
<keyword evidence="2" id="KW-0378">Hydrolase</keyword>
<reference evidence="2 3" key="1">
    <citation type="submission" date="2019-08" db="EMBL/GenBank/DDBJ databases">
        <title>Actinomadura sp. nov. CYP1-5 isolated from mountain soil.</title>
        <authorList>
            <person name="Songsumanus A."/>
            <person name="Kuncharoen N."/>
            <person name="Kudo T."/>
            <person name="Yuki M."/>
            <person name="Igarashi Y."/>
            <person name="Tanasupawat S."/>
        </authorList>
    </citation>
    <scope>NUCLEOTIDE SEQUENCE [LARGE SCALE GENOMIC DNA]</scope>
    <source>
        <strain evidence="2 3">JCM 14158</strain>
    </source>
</reference>
<name>A0A5D0NQY8_9ACTN</name>
<organism evidence="2 3">
    <name type="scientific">Actinomadura chibensis</name>
    <dbReference type="NCBI Taxonomy" id="392828"/>
    <lineage>
        <taxon>Bacteria</taxon>
        <taxon>Bacillati</taxon>
        <taxon>Actinomycetota</taxon>
        <taxon>Actinomycetes</taxon>
        <taxon>Streptosporangiales</taxon>
        <taxon>Thermomonosporaceae</taxon>
        <taxon>Actinomadura</taxon>
    </lineage>
</organism>
<dbReference type="InterPro" id="IPR029058">
    <property type="entry name" value="AB_hydrolase_fold"/>
</dbReference>
<protein>
    <submittedName>
        <fullName evidence="2">Alpha/beta hydrolase</fullName>
    </submittedName>
</protein>
<sequence length="293" mass="30986">MSTPRFLTLPPGVRRTNVETPRGSFAALEALPGSGVPERRPALLVPGLTGSKEDFLAVLHSLAASGRRVLSIDMRGQYESAGPDDDAAYGRAALGEDVSALLEALGPDPAHLVGHSFGGLVCREAVLADRVRPASLTLMSSGPSAVTGKAATRAQSLRDAIPELGMPTIWEIALEPDYSARGVHEEIIAFLKARTLGNSETGLVRMSDEILTAPDRVDELVKHCADTGLRVLVLYGEDDDVWLPPAQAEMAERLGASKVVIPSAAHSPAWDAPETTAAALRDFWAQAERTGLG</sequence>